<accession>A0A5B8UDT1</accession>
<gene>
    <name evidence="2" type="ORF">FSB75_01635</name>
</gene>
<keyword evidence="1" id="KW-0472">Membrane</keyword>
<keyword evidence="1" id="KW-0812">Transmembrane</keyword>
<evidence type="ECO:0000313" key="3">
    <source>
        <dbReference type="Proteomes" id="UP000321204"/>
    </source>
</evidence>
<dbReference type="AlphaFoldDB" id="A0A5B8UDT1"/>
<protein>
    <recommendedName>
        <fullName evidence="4">CCDC81-like prokaryotic HU domain-containing protein</fullName>
    </recommendedName>
</protein>
<proteinExistence type="predicted"/>
<evidence type="ECO:0008006" key="4">
    <source>
        <dbReference type="Google" id="ProtNLM"/>
    </source>
</evidence>
<dbReference type="EMBL" id="CP042433">
    <property type="protein sequence ID" value="QEC54653.1"/>
    <property type="molecule type" value="Genomic_DNA"/>
</dbReference>
<reference evidence="2 3" key="1">
    <citation type="journal article" date="2015" name="Int. J. Syst. Evol. Microbiol.">
        <title>Flavisolibacter ginsenosidimutans sp. nov., with ginsenoside-converting activity isolated from soil used for cultivating ginseng.</title>
        <authorList>
            <person name="Zhao Y."/>
            <person name="Liu Q."/>
            <person name="Kang M.S."/>
            <person name="Jin F."/>
            <person name="Yu H."/>
            <person name="Im W.T."/>
        </authorList>
    </citation>
    <scope>NUCLEOTIDE SEQUENCE [LARGE SCALE GENOMIC DNA]</scope>
    <source>
        <strain evidence="2 3">Gsoil 636</strain>
    </source>
</reference>
<dbReference type="OrthoDB" id="675902at2"/>
<dbReference type="RefSeq" id="WP_146781770.1">
    <property type="nucleotide sequence ID" value="NZ_BAABIO010000006.1"/>
</dbReference>
<dbReference type="Proteomes" id="UP000321204">
    <property type="component" value="Chromosome"/>
</dbReference>
<keyword evidence="1" id="KW-1133">Transmembrane helix</keyword>
<dbReference type="KEGG" id="fgg:FSB75_01635"/>
<evidence type="ECO:0000313" key="2">
    <source>
        <dbReference type="EMBL" id="QEC54653.1"/>
    </source>
</evidence>
<name>A0A5B8UDT1_9BACT</name>
<sequence>MLNYLTNYLLQYKTVSVPGVGTLCLVHQPPRLNVADKLIEPPSYVVEIKNGDEISDHQLLFLSGLANKEKEAVENELHSFGNTVQQKINSGGFNWEGLGIIKSDTQMLSLAVPALQPLAAERVIRQDAKHTVLVGDREVSSARVFERSTETVVHGKKRAVSIQIGWILLFLSLLVIALLLYLGKFSVNASGSKLPPTGFVFPKAKTVKL</sequence>
<organism evidence="2 3">
    <name type="scientific">Flavisolibacter ginsenosidimutans</name>
    <dbReference type="NCBI Taxonomy" id="661481"/>
    <lineage>
        <taxon>Bacteria</taxon>
        <taxon>Pseudomonadati</taxon>
        <taxon>Bacteroidota</taxon>
        <taxon>Chitinophagia</taxon>
        <taxon>Chitinophagales</taxon>
        <taxon>Chitinophagaceae</taxon>
        <taxon>Flavisolibacter</taxon>
    </lineage>
</organism>
<evidence type="ECO:0000256" key="1">
    <source>
        <dbReference type="SAM" id="Phobius"/>
    </source>
</evidence>
<keyword evidence="3" id="KW-1185">Reference proteome</keyword>
<feature type="transmembrane region" description="Helical" evidence="1">
    <location>
        <begin position="164"/>
        <end position="183"/>
    </location>
</feature>